<evidence type="ECO:0000313" key="4">
    <source>
        <dbReference type="Proteomes" id="UP000799429"/>
    </source>
</evidence>
<accession>A0A9P4S8D4</accession>
<feature type="domain" description="Aminotransferase class V" evidence="2">
    <location>
        <begin position="88"/>
        <end position="279"/>
    </location>
</feature>
<comment type="caution">
    <text evidence="3">The sequence shown here is derived from an EMBL/GenBank/DDBJ whole genome shotgun (WGS) entry which is preliminary data.</text>
</comment>
<dbReference type="Pfam" id="PF00266">
    <property type="entry name" value="Aminotran_5"/>
    <property type="match status" value="1"/>
</dbReference>
<keyword evidence="4" id="KW-1185">Reference proteome</keyword>
<dbReference type="AlphaFoldDB" id="A0A9P4S8D4"/>
<dbReference type="InterPro" id="IPR015424">
    <property type="entry name" value="PyrdxlP-dep_Trfase"/>
</dbReference>
<dbReference type="Gene3D" id="3.40.640.10">
    <property type="entry name" value="Type I PLP-dependent aspartate aminotransferase-like (Major domain)"/>
    <property type="match status" value="1"/>
</dbReference>
<reference evidence="3" key="1">
    <citation type="journal article" date="2020" name="Stud. Mycol.">
        <title>101 Dothideomycetes genomes: a test case for predicting lifestyles and emergence of pathogens.</title>
        <authorList>
            <person name="Haridas S."/>
            <person name="Albert R."/>
            <person name="Binder M."/>
            <person name="Bloem J."/>
            <person name="Labutti K."/>
            <person name="Salamov A."/>
            <person name="Andreopoulos B."/>
            <person name="Baker S."/>
            <person name="Barry K."/>
            <person name="Bills G."/>
            <person name="Bluhm B."/>
            <person name="Cannon C."/>
            <person name="Castanera R."/>
            <person name="Culley D."/>
            <person name="Daum C."/>
            <person name="Ezra D."/>
            <person name="Gonzalez J."/>
            <person name="Henrissat B."/>
            <person name="Kuo A."/>
            <person name="Liang C."/>
            <person name="Lipzen A."/>
            <person name="Lutzoni F."/>
            <person name="Magnuson J."/>
            <person name="Mondo S."/>
            <person name="Nolan M."/>
            <person name="Ohm R."/>
            <person name="Pangilinan J."/>
            <person name="Park H.-J."/>
            <person name="Ramirez L."/>
            <person name="Alfaro M."/>
            <person name="Sun H."/>
            <person name="Tritt A."/>
            <person name="Yoshinaga Y."/>
            <person name="Zwiers L.-H."/>
            <person name="Turgeon B."/>
            <person name="Goodwin S."/>
            <person name="Spatafora J."/>
            <person name="Crous P."/>
            <person name="Grigoriev I."/>
        </authorList>
    </citation>
    <scope>NUCLEOTIDE SEQUENCE</scope>
    <source>
        <strain evidence="3">CBS 101060</strain>
    </source>
</reference>
<evidence type="ECO:0000313" key="3">
    <source>
        <dbReference type="EMBL" id="KAF2837142.1"/>
    </source>
</evidence>
<keyword evidence="1" id="KW-0663">Pyridoxal phosphate</keyword>
<name>A0A9P4S8D4_9PEZI</name>
<dbReference type="EMBL" id="MU006100">
    <property type="protein sequence ID" value="KAF2837142.1"/>
    <property type="molecule type" value="Genomic_DNA"/>
</dbReference>
<gene>
    <name evidence="3" type="ORF">M501DRAFT_938174</name>
</gene>
<dbReference type="OrthoDB" id="5978656at2759"/>
<dbReference type="InterPro" id="IPR000192">
    <property type="entry name" value="Aminotrans_V_dom"/>
</dbReference>
<evidence type="ECO:0000259" key="2">
    <source>
        <dbReference type="Pfam" id="PF00266"/>
    </source>
</evidence>
<dbReference type="Proteomes" id="UP000799429">
    <property type="component" value="Unassembled WGS sequence"/>
</dbReference>
<dbReference type="InterPro" id="IPR015421">
    <property type="entry name" value="PyrdxlP-dep_Trfase_major"/>
</dbReference>
<dbReference type="SUPFAM" id="SSF53383">
    <property type="entry name" value="PLP-dependent transferases"/>
    <property type="match status" value="1"/>
</dbReference>
<dbReference type="GO" id="GO:0016740">
    <property type="term" value="F:transferase activity"/>
    <property type="evidence" value="ECO:0007669"/>
    <property type="project" value="UniProtKB-KW"/>
</dbReference>
<evidence type="ECO:0000256" key="1">
    <source>
        <dbReference type="ARBA" id="ARBA00022898"/>
    </source>
</evidence>
<protein>
    <submittedName>
        <fullName evidence="3">PLP-dependent transferase</fullName>
    </submittedName>
</protein>
<proteinExistence type="predicted"/>
<organism evidence="3 4">
    <name type="scientific">Patellaria atrata CBS 101060</name>
    <dbReference type="NCBI Taxonomy" id="1346257"/>
    <lineage>
        <taxon>Eukaryota</taxon>
        <taxon>Fungi</taxon>
        <taxon>Dikarya</taxon>
        <taxon>Ascomycota</taxon>
        <taxon>Pezizomycotina</taxon>
        <taxon>Dothideomycetes</taxon>
        <taxon>Dothideomycetes incertae sedis</taxon>
        <taxon>Patellariales</taxon>
        <taxon>Patellariaceae</taxon>
        <taxon>Patellaria</taxon>
    </lineage>
</organism>
<keyword evidence="3" id="KW-0808">Transferase</keyword>
<dbReference type="PANTHER" id="PTHR43092">
    <property type="entry name" value="L-CYSTEINE DESULFHYDRASE"/>
    <property type="match status" value="1"/>
</dbReference>
<sequence>MTIRPPNATNEQSLPVREKRLEQSISNGSRPTFGRAMRSEFMFDDDFMNLNHVGSFGTYPREIRNVLRHYQEKSEARPDQFIRYDYPKHLDESRTAIAKLLNVPVDTAVFVPNATTAVNTVLRGLTFAPNDRIIYFASIYGACEKVVAYITEITPAESIKIEFEHPVPNEWLVQEFRRVVQKEKSEGKNVKVAIFDVVSSMPGIRMPFEDLTRACRELGVLSCIDGAHGVGHVELDLGSLDPDFFVSNCHKWLFVPRGCAVFVVPTRNQELMRSTIPTSHGFTPKPRLSGKGIGNPLPLSNKSPFITNFEFVGTIDNSPYLCIPAGIEYRSSIGGEKAIRDYCFNLAKTAGQLLSTELGTEILEDEENHGNSNFSNVKLPIELNRLDIMVENAQVNLPDVGITVRDWLTMRMVREYSTFMALIGYKGAIWIRVSAQIYLELADFKWAAEILKELCGRVYKGEFLDDIKKTVS</sequence>
<dbReference type="PANTHER" id="PTHR43092:SF2">
    <property type="entry name" value="HERCYNYLCYSTEINE SULFOXIDE LYASE"/>
    <property type="match status" value="1"/>
</dbReference>